<gene>
    <name evidence="1" type="ORF">CLUMA_CG003736</name>
</gene>
<organism evidence="1 2">
    <name type="scientific">Clunio marinus</name>
    <dbReference type="NCBI Taxonomy" id="568069"/>
    <lineage>
        <taxon>Eukaryota</taxon>
        <taxon>Metazoa</taxon>
        <taxon>Ecdysozoa</taxon>
        <taxon>Arthropoda</taxon>
        <taxon>Hexapoda</taxon>
        <taxon>Insecta</taxon>
        <taxon>Pterygota</taxon>
        <taxon>Neoptera</taxon>
        <taxon>Endopterygota</taxon>
        <taxon>Diptera</taxon>
        <taxon>Nematocera</taxon>
        <taxon>Chironomoidea</taxon>
        <taxon>Chironomidae</taxon>
        <taxon>Clunio</taxon>
    </lineage>
</organism>
<keyword evidence="2" id="KW-1185">Reference proteome</keyword>
<evidence type="ECO:0000313" key="2">
    <source>
        <dbReference type="Proteomes" id="UP000183832"/>
    </source>
</evidence>
<accession>A0A1J1HV25</accession>
<reference evidence="1 2" key="1">
    <citation type="submission" date="2015-04" db="EMBL/GenBank/DDBJ databases">
        <authorList>
            <person name="Syromyatnikov M.Y."/>
            <person name="Popov V.N."/>
        </authorList>
    </citation>
    <scope>NUCLEOTIDE SEQUENCE [LARGE SCALE GENOMIC DNA]</scope>
</reference>
<dbReference type="AlphaFoldDB" id="A0A1J1HV25"/>
<protein>
    <submittedName>
        <fullName evidence="1">CLUMA_CG003736, isoform A</fullName>
    </submittedName>
</protein>
<evidence type="ECO:0000313" key="1">
    <source>
        <dbReference type="EMBL" id="CRK90009.1"/>
    </source>
</evidence>
<proteinExistence type="predicted"/>
<sequence>MTEATLTNNNWKPSIIRTQTMLNIYRSTGNLLEKFVENPSPDESSHRTKAIIDFPPSLKFLVQFRTLFACRHKCFKSYFTS</sequence>
<dbReference type="EMBL" id="CVRI01000015">
    <property type="protein sequence ID" value="CRK90009.1"/>
    <property type="molecule type" value="Genomic_DNA"/>
</dbReference>
<name>A0A1J1HV25_9DIPT</name>
<dbReference type="Proteomes" id="UP000183832">
    <property type="component" value="Unassembled WGS sequence"/>
</dbReference>